<evidence type="ECO:0000313" key="3">
    <source>
        <dbReference type="EMBL" id="SPC81691.1"/>
    </source>
</evidence>
<dbReference type="Gene3D" id="3.40.50.300">
    <property type="entry name" value="P-loop containing nucleotide triphosphate hydrolases"/>
    <property type="match status" value="1"/>
</dbReference>
<accession>A0A2N9F488</accession>
<evidence type="ECO:0000256" key="1">
    <source>
        <dbReference type="SAM" id="Coils"/>
    </source>
</evidence>
<dbReference type="GO" id="GO:0006508">
    <property type="term" value="P:proteolysis"/>
    <property type="evidence" value="ECO:0007669"/>
    <property type="project" value="TreeGrafter"/>
</dbReference>
<proteinExistence type="predicted"/>
<name>A0A2N9F488_FAGSY</name>
<dbReference type="GO" id="GO:0016887">
    <property type="term" value="F:ATP hydrolysis activity"/>
    <property type="evidence" value="ECO:0007669"/>
    <property type="project" value="InterPro"/>
</dbReference>
<dbReference type="PANTHER" id="PTHR23076">
    <property type="entry name" value="METALLOPROTEASE M41 FTSH"/>
    <property type="match status" value="1"/>
</dbReference>
<keyword evidence="1" id="KW-0175">Coiled coil</keyword>
<sequence length="1146" mass="132059">MDAILFSLPPTNPFTSQCSSPYQTPSFSSLTSKRRIRFQRPHTKSSPKPITFFPFASHFSSISFPEAKFKNPEAKSSLEDYSSSDSEYPEEESVLVVCGSSNFHYPDKKSVNLTVNYANFDRNVLKCIAKPILYSLFCIAIGFSPIRGLRGFAIAAPVATEARVYEKQNVKEEGLDTVSLKGHKYSDYTRRLLEVVSGLLRSIEEVRRGNGEIKEVEVAWEVVKSKKEELQVGIMNELYVELRELRRERGMLAKRGEEIVDEVVKAKNEQERLVKKAEEKGKERAQRLEESVRGLEEEYNMAWEMIGDIEDQIARKETMALSFGVRELCFIERECEQLVARFTREMRQKGTDSLPKRSVSRLSKSDIQRDLESAQRKHLEQMILPNILECEDLGPFIDQESVVFAQRIEQGLKDSRELQRTLEARIRKNMKKFGDEKRFVVNTPEDEVVKGFPEVELKWMFGDKEVVVPKAVGLHLYHGWKKWREEAKADLKRNLLENVEFGKQYVAQRQERILLDRDRVVSKTWYNEEKKRWEVDPVAVPYAVSQKLVEHARIRHDWAAMYIALKGDDKEYYLDIKEFEMLFEEFGGFDGLYMKMLACGIPTTVNLMWIPFSELDFRQQFLLTLRLSRQCLNGLWKTRIVSYARDWVFEKIRNINDDIMMMVVFPIVDFIIPYPVRMQLGMAWPEEIDQAVGSTWVRKIKDKKKAGIDPIRTAFDAMKRVKNPPIPLKEFASVESMKEEINDVVAFLQNPSAFQEMGARAPRVSCEMWYDQLLRQSMLMLQGVLIVGERGTGKTSLALAIAAEAKVPVVKVEAQQLEAGLAWSVCFWPPHAWSIASISGLVVGCVLGYGFMHYYGLSSYNLKLLGSLENFYYAPVIIFVEDFDLFAGVRGQFIHTKNQDHETFINQLLVELDGFEKQDGVVLMATTRNLKQIDEALQRPGRMDRVFHLQRPTQAEREKILRTAAKETMDNELIDFVDWIKVAEKTALLRPIELKLVPVALEGSAFRSKFLDTDELMSYSSWFATFSHTVPNWVRKTKAVQKLSKLLVNHLGLTLTKEDLQNVVDLMEPYGQITNGIELLNPPLDWTRETKFPHAVWAAGRSLIALLLPNFDIVDNLWLEPLSWQPMDTFQAFYNGQFRSPGMTVT</sequence>
<evidence type="ECO:0000259" key="2">
    <source>
        <dbReference type="SMART" id="SM00382"/>
    </source>
</evidence>
<dbReference type="PANTHER" id="PTHR23076:SF58">
    <property type="entry name" value="INACTIVE ATP-DEPENDENT ZINC METALLOPROTEASE FTSHI 5, CHLOROPLASTIC-RELATED"/>
    <property type="match status" value="1"/>
</dbReference>
<dbReference type="GO" id="GO:0005524">
    <property type="term" value="F:ATP binding"/>
    <property type="evidence" value="ECO:0007669"/>
    <property type="project" value="InterPro"/>
</dbReference>
<dbReference type="InterPro" id="IPR027417">
    <property type="entry name" value="P-loop_NTPase"/>
</dbReference>
<dbReference type="SMART" id="SM00382">
    <property type="entry name" value="AAA"/>
    <property type="match status" value="1"/>
</dbReference>
<dbReference type="GO" id="GO:0009535">
    <property type="term" value="C:chloroplast thylakoid membrane"/>
    <property type="evidence" value="ECO:0007669"/>
    <property type="project" value="TreeGrafter"/>
</dbReference>
<organism evidence="3">
    <name type="scientific">Fagus sylvatica</name>
    <name type="common">Beechnut</name>
    <dbReference type="NCBI Taxonomy" id="28930"/>
    <lineage>
        <taxon>Eukaryota</taxon>
        <taxon>Viridiplantae</taxon>
        <taxon>Streptophyta</taxon>
        <taxon>Embryophyta</taxon>
        <taxon>Tracheophyta</taxon>
        <taxon>Spermatophyta</taxon>
        <taxon>Magnoliopsida</taxon>
        <taxon>eudicotyledons</taxon>
        <taxon>Gunneridae</taxon>
        <taxon>Pentapetalae</taxon>
        <taxon>rosids</taxon>
        <taxon>fabids</taxon>
        <taxon>Fagales</taxon>
        <taxon>Fagaceae</taxon>
        <taxon>Fagus</taxon>
    </lineage>
</organism>
<feature type="coiled-coil region" evidence="1">
    <location>
        <begin position="235"/>
        <end position="298"/>
    </location>
</feature>
<dbReference type="InterPro" id="IPR003593">
    <property type="entry name" value="AAA+_ATPase"/>
</dbReference>
<dbReference type="GO" id="GO:0004176">
    <property type="term" value="F:ATP-dependent peptidase activity"/>
    <property type="evidence" value="ECO:0007669"/>
    <property type="project" value="TreeGrafter"/>
</dbReference>
<gene>
    <name evidence="3" type="ORF">FSB_LOCUS9573</name>
</gene>
<reference evidence="3" key="1">
    <citation type="submission" date="2018-02" db="EMBL/GenBank/DDBJ databases">
        <authorList>
            <person name="Cohen D.B."/>
            <person name="Kent A.D."/>
        </authorList>
    </citation>
    <scope>NUCLEOTIDE SEQUENCE</scope>
</reference>
<feature type="domain" description="AAA+ ATPase" evidence="2">
    <location>
        <begin position="780"/>
        <end position="953"/>
    </location>
</feature>
<dbReference type="AlphaFoldDB" id="A0A2N9F488"/>
<dbReference type="Pfam" id="PF00004">
    <property type="entry name" value="AAA"/>
    <property type="match status" value="1"/>
</dbReference>
<dbReference type="EMBL" id="OIVN01000531">
    <property type="protein sequence ID" value="SPC81691.1"/>
    <property type="molecule type" value="Genomic_DNA"/>
</dbReference>
<protein>
    <recommendedName>
        <fullName evidence="2">AAA+ ATPase domain-containing protein</fullName>
    </recommendedName>
</protein>
<dbReference type="SUPFAM" id="SSF52540">
    <property type="entry name" value="P-loop containing nucleoside triphosphate hydrolases"/>
    <property type="match status" value="1"/>
</dbReference>
<dbReference type="InterPro" id="IPR003959">
    <property type="entry name" value="ATPase_AAA_core"/>
</dbReference>